<dbReference type="EMBL" id="JACCBT010000001">
    <property type="protein sequence ID" value="NYE09733.1"/>
    <property type="molecule type" value="Genomic_DNA"/>
</dbReference>
<gene>
    <name evidence="3" type="ORF">BJ999_000029</name>
</gene>
<feature type="compositionally biased region" description="Basic and acidic residues" evidence="1">
    <location>
        <begin position="396"/>
        <end position="412"/>
    </location>
</feature>
<keyword evidence="2" id="KW-0812">Transmembrane</keyword>
<name>A0A7Y9G4C6_9ACTN</name>
<dbReference type="RefSeq" id="WP_229810059.1">
    <property type="nucleotide sequence ID" value="NZ_BMRD01000003.1"/>
</dbReference>
<dbReference type="Proteomes" id="UP000591272">
    <property type="component" value="Unassembled WGS sequence"/>
</dbReference>
<feature type="transmembrane region" description="Helical" evidence="2">
    <location>
        <begin position="263"/>
        <end position="282"/>
    </location>
</feature>
<evidence type="ECO:0000256" key="1">
    <source>
        <dbReference type="SAM" id="MobiDB-lite"/>
    </source>
</evidence>
<evidence type="ECO:0000256" key="2">
    <source>
        <dbReference type="SAM" id="Phobius"/>
    </source>
</evidence>
<feature type="transmembrane region" description="Helical" evidence="2">
    <location>
        <begin position="294"/>
        <end position="314"/>
    </location>
</feature>
<feature type="region of interest" description="Disordered" evidence="1">
    <location>
        <begin position="364"/>
        <end position="412"/>
    </location>
</feature>
<sequence length="412" mass="43674">MWRWLSQIPFASRISEWNRERTSWVLCEGVHANVRELNAQLASKDVPPRSAEHAQLVSHASLALDDACRVIDVGKHPRGRTASHVAAAQMHVNSARTMWLRTLPPEELAPHLPDLFAIIKQHLPHDDTRRIAAEKAASELQQACAANDAAHEAAGRHHWWTVTRGAGPSTPSVPELSAVLDAVDAAREASLKERLRAVNFARLVWLTAFGLFCLACGIAVAGAIWKSAVPLCFTPGNEIACPSRTASSSPLPSPGSVASPGDYAIVEIAGVTAACIAAASALRKVRGSSVSFGIPVALALLKLPTGALVAVLGILLLRGEFVPGLSALDSSGQIIAWAVLLGYSQELFTNLVDKQGRQVLEGVHGTADARTPRESVVPQATPTTSVPVSVPVPSSDGDRQPGTRTGEHSIHP</sequence>
<organism evidence="3 4">
    <name type="scientific">Actinomadura citrea</name>
    <dbReference type="NCBI Taxonomy" id="46158"/>
    <lineage>
        <taxon>Bacteria</taxon>
        <taxon>Bacillati</taxon>
        <taxon>Actinomycetota</taxon>
        <taxon>Actinomycetes</taxon>
        <taxon>Streptosporangiales</taxon>
        <taxon>Thermomonosporaceae</taxon>
        <taxon>Actinomadura</taxon>
    </lineage>
</organism>
<keyword evidence="4" id="KW-1185">Reference proteome</keyword>
<feature type="compositionally biased region" description="Low complexity" evidence="1">
    <location>
        <begin position="375"/>
        <end position="395"/>
    </location>
</feature>
<feature type="transmembrane region" description="Helical" evidence="2">
    <location>
        <begin position="203"/>
        <end position="225"/>
    </location>
</feature>
<dbReference type="AlphaFoldDB" id="A0A7Y9G4C6"/>
<accession>A0A7Y9G4C6</accession>
<reference evidence="3 4" key="1">
    <citation type="submission" date="2020-07" db="EMBL/GenBank/DDBJ databases">
        <title>Sequencing the genomes of 1000 actinobacteria strains.</title>
        <authorList>
            <person name="Klenk H.-P."/>
        </authorList>
    </citation>
    <scope>NUCLEOTIDE SEQUENCE [LARGE SCALE GENOMIC DNA]</scope>
    <source>
        <strain evidence="3 4">DSM 43461</strain>
    </source>
</reference>
<evidence type="ECO:0000313" key="4">
    <source>
        <dbReference type="Proteomes" id="UP000591272"/>
    </source>
</evidence>
<comment type="caution">
    <text evidence="3">The sequence shown here is derived from an EMBL/GenBank/DDBJ whole genome shotgun (WGS) entry which is preliminary data.</text>
</comment>
<keyword evidence="2" id="KW-1133">Transmembrane helix</keyword>
<proteinExistence type="predicted"/>
<evidence type="ECO:0000313" key="3">
    <source>
        <dbReference type="EMBL" id="NYE09733.1"/>
    </source>
</evidence>
<protein>
    <submittedName>
        <fullName evidence="3">Uncharacterized protein</fullName>
    </submittedName>
</protein>
<keyword evidence="2" id="KW-0472">Membrane</keyword>